<organism evidence="2 3">
    <name type="scientific">Malaciobacter halophilus</name>
    <dbReference type="NCBI Taxonomy" id="197482"/>
    <lineage>
        <taxon>Bacteria</taxon>
        <taxon>Pseudomonadati</taxon>
        <taxon>Campylobacterota</taxon>
        <taxon>Epsilonproteobacteria</taxon>
        <taxon>Campylobacterales</taxon>
        <taxon>Arcobacteraceae</taxon>
        <taxon>Malaciobacter</taxon>
    </lineage>
</organism>
<evidence type="ECO:0000256" key="1">
    <source>
        <dbReference type="SAM" id="SignalP"/>
    </source>
</evidence>
<evidence type="ECO:0000313" key="2">
    <source>
        <dbReference type="EMBL" id="PKI80308.1"/>
    </source>
</evidence>
<accession>A0A2N1J167</accession>
<dbReference type="Proteomes" id="UP000233248">
    <property type="component" value="Unassembled WGS sequence"/>
</dbReference>
<dbReference type="RefSeq" id="WP_101185312.1">
    <property type="nucleotide sequence ID" value="NZ_CP031218.1"/>
</dbReference>
<feature type="chain" id="PRO_5014638378" description="Periplasmic protein" evidence="1">
    <location>
        <begin position="18"/>
        <end position="273"/>
    </location>
</feature>
<protein>
    <recommendedName>
        <fullName evidence="4">Periplasmic protein</fullName>
    </recommendedName>
</protein>
<evidence type="ECO:0000313" key="3">
    <source>
        <dbReference type="Proteomes" id="UP000233248"/>
    </source>
</evidence>
<keyword evidence="3" id="KW-1185">Reference proteome</keyword>
<feature type="signal peptide" evidence="1">
    <location>
        <begin position="1"/>
        <end position="17"/>
    </location>
</feature>
<evidence type="ECO:0008006" key="4">
    <source>
        <dbReference type="Google" id="ProtNLM"/>
    </source>
</evidence>
<sequence length="273" mass="32219">MIKKIFFLTLLTLTLQASTVLDNKISNLIGEFEYIKHKNLINYIFKDKQSYFIGKNIDYIKVIRKLQENGLLKITLDRPKDIYIKFNTNHDPIKSLKILKDTLKSLGFYYYFTKTLKYDEQNLNWEIKLKTEAAIDPLILANELYKQNSRVADIKREGDNKWEYSIDTTFSTLNNSIQITANEKKYLRKPLKPYLIKLNDSVSRVTIVSKILNNWFPKVVFYDKHLNILKLIKEDKVHGKLVLEVPQDTKYIKIDDLYTLINIKRGLSIITKE</sequence>
<dbReference type="OrthoDB" id="5338450at2"/>
<dbReference type="EMBL" id="NXIF01000038">
    <property type="protein sequence ID" value="PKI80308.1"/>
    <property type="molecule type" value="Genomic_DNA"/>
</dbReference>
<gene>
    <name evidence="2" type="ORF">CP960_10185</name>
</gene>
<dbReference type="KEGG" id="ahs:AHALO_0108"/>
<reference evidence="2 3" key="1">
    <citation type="submission" date="2017-09" db="EMBL/GenBank/DDBJ databases">
        <title>Genomics of the genus Arcobacter.</title>
        <authorList>
            <person name="Perez-Cataluna A."/>
            <person name="Figueras M.J."/>
            <person name="Salas-Masso N."/>
        </authorList>
    </citation>
    <scope>NUCLEOTIDE SEQUENCE [LARGE SCALE GENOMIC DNA]</scope>
    <source>
        <strain evidence="2 3">DSM 18005</strain>
    </source>
</reference>
<proteinExistence type="predicted"/>
<keyword evidence="1" id="KW-0732">Signal</keyword>
<dbReference type="AlphaFoldDB" id="A0A2N1J167"/>
<comment type="caution">
    <text evidence="2">The sequence shown here is derived from an EMBL/GenBank/DDBJ whole genome shotgun (WGS) entry which is preliminary data.</text>
</comment>
<name>A0A2N1J167_9BACT</name>